<keyword evidence="3 5" id="KW-1133">Transmembrane helix</keyword>
<accession>A0A543I4G7</accession>
<comment type="subcellular location">
    <subcellularLocation>
        <location evidence="1">Cell membrane</location>
        <topology evidence="1">Multi-pass membrane protein</topology>
    </subcellularLocation>
</comment>
<dbReference type="InterPro" id="IPR020846">
    <property type="entry name" value="MFS_dom"/>
</dbReference>
<dbReference type="GO" id="GO:0005886">
    <property type="term" value="C:plasma membrane"/>
    <property type="evidence" value="ECO:0007669"/>
    <property type="project" value="UniProtKB-SubCell"/>
</dbReference>
<evidence type="ECO:0000256" key="1">
    <source>
        <dbReference type="ARBA" id="ARBA00004651"/>
    </source>
</evidence>
<dbReference type="RefSeq" id="WP_141915243.1">
    <property type="nucleotide sequence ID" value="NZ_BAAAYS010000013.1"/>
</dbReference>
<feature type="transmembrane region" description="Helical" evidence="5">
    <location>
        <begin position="284"/>
        <end position="305"/>
    </location>
</feature>
<feature type="transmembrane region" description="Helical" evidence="5">
    <location>
        <begin position="458"/>
        <end position="477"/>
    </location>
</feature>
<name>A0A543I4G7_9MICO</name>
<keyword evidence="4 5" id="KW-0472">Membrane</keyword>
<feature type="transmembrane region" description="Helical" evidence="5">
    <location>
        <begin position="176"/>
        <end position="195"/>
    </location>
</feature>
<dbReference type="PROSITE" id="PS50850">
    <property type="entry name" value="MFS"/>
    <property type="match status" value="1"/>
</dbReference>
<evidence type="ECO:0000256" key="4">
    <source>
        <dbReference type="ARBA" id="ARBA00023136"/>
    </source>
</evidence>
<reference evidence="7 8" key="1">
    <citation type="submission" date="2019-06" db="EMBL/GenBank/DDBJ databases">
        <title>Sequencing the genomes of 1000 actinobacteria strains.</title>
        <authorList>
            <person name="Klenk H.-P."/>
        </authorList>
    </citation>
    <scope>NUCLEOTIDE SEQUENCE [LARGE SCALE GENOMIC DNA]</scope>
    <source>
        <strain evidence="7 8">DSM 18031</strain>
    </source>
</reference>
<organism evidence="7 8">
    <name type="scientific">Klugiella xanthotipulae</name>
    <dbReference type="NCBI Taxonomy" id="244735"/>
    <lineage>
        <taxon>Bacteria</taxon>
        <taxon>Bacillati</taxon>
        <taxon>Actinomycetota</taxon>
        <taxon>Actinomycetes</taxon>
        <taxon>Micrococcales</taxon>
        <taxon>Microbacteriaceae</taxon>
        <taxon>Klugiella</taxon>
    </lineage>
</organism>
<feature type="transmembrane region" description="Helical" evidence="5">
    <location>
        <begin position="241"/>
        <end position="257"/>
    </location>
</feature>
<dbReference type="PANTHER" id="PTHR42718">
    <property type="entry name" value="MAJOR FACILITATOR SUPERFAMILY MULTIDRUG TRANSPORTER MFSC"/>
    <property type="match status" value="1"/>
</dbReference>
<evidence type="ECO:0000313" key="8">
    <source>
        <dbReference type="Proteomes" id="UP000318331"/>
    </source>
</evidence>
<dbReference type="InterPro" id="IPR036259">
    <property type="entry name" value="MFS_trans_sf"/>
</dbReference>
<keyword evidence="8" id="KW-1185">Reference proteome</keyword>
<dbReference type="Pfam" id="PF07690">
    <property type="entry name" value="MFS_1"/>
    <property type="match status" value="1"/>
</dbReference>
<dbReference type="PANTHER" id="PTHR42718:SF39">
    <property type="entry name" value="ACTINORHODIN TRANSPORTER-RELATED"/>
    <property type="match status" value="1"/>
</dbReference>
<keyword evidence="2 5" id="KW-0812">Transmembrane</keyword>
<feature type="transmembrane region" description="Helical" evidence="5">
    <location>
        <begin position="141"/>
        <end position="164"/>
    </location>
</feature>
<protein>
    <submittedName>
        <fullName evidence="7">EmrB/QacA subfamily drug resistance transporter</fullName>
    </submittedName>
</protein>
<feature type="transmembrane region" description="Helical" evidence="5">
    <location>
        <begin position="372"/>
        <end position="392"/>
    </location>
</feature>
<gene>
    <name evidence="7" type="ORF">FB466_0278</name>
</gene>
<dbReference type="Gene3D" id="1.20.1250.20">
    <property type="entry name" value="MFS general substrate transporter like domains"/>
    <property type="match status" value="1"/>
</dbReference>
<feature type="transmembrane region" description="Helical" evidence="5">
    <location>
        <begin position="345"/>
        <end position="366"/>
    </location>
</feature>
<feature type="transmembrane region" description="Helical" evidence="5">
    <location>
        <begin position="53"/>
        <end position="71"/>
    </location>
</feature>
<feature type="transmembrane region" description="Helical" evidence="5">
    <location>
        <begin position="420"/>
        <end position="438"/>
    </location>
</feature>
<dbReference type="CDD" id="cd17321">
    <property type="entry name" value="MFS_MMR_MDR_like"/>
    <property type="match status" value="1"/>
</dbReference>
<feature type="transmembrane region" description="Helical" evidence="5">
    <location>
        <begin position="207"/>
        <end position="229"/>
    </location>
</feature>
<dbReference type="GO" id="GO:0022857">
    <property type="term" value="F:transmembrane transporter activity"/>
    <property type="evidence" value="ECO:0007669"/>
    <property type="project" value="InterPro"/>
</dbReference>
<dbReference type="InterPro" id="IPR011701">
    <property type="entry name" value="MFS"/>
</dbReference>
<evidence type="ECO:0000256" key="2">
    <source>
        <dbReference type="ARBA" id="ARBA00022692"/>
    </source>
</evidence>
<dbReference type="PRINTS" id="PR01036">
    <property type="entry name" value="TCRTETB"/>
</dbReference>
<evidence type="ECO:0000256" key="5">
    <source>
        <dbReference type="SAM" id="Phobius"/>
    </source>
</evidence>
<dbReference type="EMBL" id="VFPN01000001">
    <property type="protein sequence ID" value="TQM65475.1"/>
    <property type="molecule type" value="Genomic_DNA"/>
</dbReference>
<dbReference type="SUPFAM" id="SSF103473">
    <property type="entry name" value="MFS general substrate transporter"/>
    <property type="match status" value="1"/>
</dbReference>
<dbReference type="Proteomes" id="UP000318331">
    <property type="component" value="Unassembled WGS sequence"/>
</dbReference>
<proteinExistence type="predicted"/>
<dbReference type="OrthoDB" id="7375466at2"/>
<feature type="transmembrane region" description="Helical" evidence="5">
    <location>
        <begin position="83"/>
        <end position="102"/>
    </location>
</feature>
<dbReference type="Gene3D" id="1.20.1720.10">
    <property type="entry name" value="Multidrug resistance protein D"/>
    <property type="match status" value="1"/>
</dbReference>
<evidence type="ECO:0000259" key="6">
    <source>
        <dbReference type="PROSITE" id="PS50850"/>
    </source>
</evidence>
<evidence type="ECO:0000256" key="3">
    <source>
        <dbReference type="ARBA" id="ARBA00022989"/>
    </source>
</evidence>
<feature type="transmembrane region" description="Helical" evidence="5">
    <location>
        <begin position="311"/>
        <end position="333"/>
    </location>
</feature>
<comment type="caution">
    <text evidence="7">The sequence shown here is derived from an EMBL/GenBank/DDBJ whole genome shotgun (WGS) entry which is preliminary data.</text>
</comment>
<feature type="domain" description="Major facilitator superfamily (MFS) profile" evidence="6">
    <location>
        <begin position="17"/>
        <end position="483"/>
    </location>
</feature>
<evidence type="ECO:0000313" key="7">
    <source>
        <dbReference type="EMBL" id="TQM65475.1"/>
    </source>
</evidence>
<dbReference type="AlphaFoldDB" id="A0A543I4G7"/>
<sequence length="491" mass="51368">MTHPSAAAHANRRRWQAFAVATSVSALTILDLSKVNVGIPSIERALGAGPTDIQLIVAGYALALGLVLVPAGRLGDLFSRRTMFIAGLITFVTASMLCASAPSVHFLVLFRIIQGVAAGIQTPQVIGMIQELFQGEERGRAFGVFGATIGLSTALGPTVGGLLIGVGGEPDGWRLLFWMNVPLGVAALIGAWFVLPRTPSNRVGPVYLDPVGVLLLGVTVFSLMLPFVLTTGSADDSPARWGWLALAAAAALCFVLWERRYAARGRTPLINFLLFRIPSYRNGILVGGAYFAGMPAAFLLSTLYLQTGLGLAPVAAGLVSISFALCSAGTAWWSGRLVSRWGRPLVVLGLLIVVVGFMGVLVAGYYAPREYAPWLMAAALAVAGFGAGGVLAPNQTLTLAEIPVTDGGLAGSIGQLVQRVSTAIGTAAASSLFFATIYRETVGSAGADDTGVYRDAFLHGFMVVIGFFILACVVALLDMRGRRKRAAAMAL</sequence>